<dbReference type="InterPro" id="IPR046469">
    <property type="entry name" value="SAM_HAT_N"/>
</dbReference>
<dbReference type="EMBL" id="LJZR01000016">
    <property type="protein sequence ID" value="KPQ34906.1"/>
    <property type="molecule type" value="Genomic_DNA"/>
</dbReference>
<dbReference type="InterPro" id="IPR046470">
    <property type="entry name" value="SAM_HAT_C"/>
</dbReference>
<accession>A0A0N8KMW9</accession>
<dbReference type="Gene3D" id="3.40.50.10790">
    <property type="entry name" value="S-adenosyl-l-methionine hydroxide adenosyltransferase, N-terminal"/>
    <property type="match status" value="1"/>
</dbReference>
<name>A0A0N8KMW9_9CYAN</name>
<proteinExistence type="inferred from homology"/>
<dbReference type="InterPro" id="IPR023228">
    <property type="entry name" value="SAM_OH_AdoTrfase_N_sf"/>
</dbReference>
<evidence type="ECO:0000256" key="1">
    <source>
        <dbReference type="ARBA" id="ARBA00022691"/>
    </source>
</evidence>
<dbReference type="PANTHER" id="PTHR35092:SF1">
    <property type="entry name" value="CHLORINASE MJ1651"/>
    <property type="match status" value="1"/>
</dbReference>
<dbReference type="Pfam" id="PF01887">
    <property type="entry name" value="SAM_HAT_N"/>
    <property type="match status" value="1"/>
</dbReference>
<reference evidence="5 6" key="1">
    <citation type="submission" date="2015-09" db="EMBL/GenBank/DDBJ databases">
        <title>Identification and resolution of microdiversity through metagenomic sequencing of parallel consortia.</title>
        <authorList>
            <person name="Nelson W.C."/>
            <person name="Romine M.F."/>
            <person name="Lindemann S.R."/>
        </authorList>
    </citation>
    <scope>NUCLEOTIDE SEQUENCE [LARGE SCALE GENOMIC DNA]</scope>
    <source>
        <strain evidence="5">Ana</strain>
    </source>
</reference>
<evidence type="ECO:0000313" key="6">
    <source>
        <dbReference type="Proteomes" id="UP000050465"/>
    </source>
</evidence>
<dbReference type="Gene3D" id="2.40.30.90">
    <property type="entry name" value="Bacterial fluorinating enzyme like"/>
    <property type="match status" value="1"/>
</dbReference>
<evidence type="ECO:0000256" key="2">
    <source>
        <dbReference type="ARBA" id="ARBA00024035"/>
    </source>
</evidence>
<dbReference type="SUPFAM" id="SSF102522">
    <property type="entry name" value="Bacterial fluorinating enzyme, N-terminal domain"/>
    <property type="match status" value="1"/>
</dbReference>
<feature type="domain" description="S-adenosyl-l-methionine hydroxide adenosyltransferase C-terminal" evidence="4">
    <location>
        <begin position="188"/>
        <end position="267"/>
    </location>
</feature>
<protein>
    <recommendedName>
        <fullName evidence="7">S-adenosyl-l-methionine hydroxide adenosyltransferase</fullName>
    </recommendedName>
</protein>
<comment type="caution">
    <text evidence="5">The sequence shown here is derived from an EMBL/GenBank/DDBJ whole genome shotgun (WGS) entry which is preliminary data.</text>
</comment>
<sequence>MITLLSDFGRKDVYVSIMKAVIAAIAPEIATCDLTHEVPPQDILAGRFNLMVAYPYFPIKTVHLAVVDPGVGSSRRAVAVECSRGFLVGPDNGLLSGVLQQETVLQAVVLNNSVYWRTDQPSHTFHGRDIFAPVAAHLARGVAIGELGDRISPSSLIQPTLRPFTQLAEPSQILRDRVASSRRPFCRGSIQYIDGFGNLISNIPHSLLPDFPWQVTLTTPAHTQVFTGVKFYTDVPVGAIAALAGSHGFIEIACNSGSAAAALGVSVDALSQITPSYEVTVSLAPLFA</sequence>
<comment type="similarity">
    <text evidence="2">Belongs to the SAM hydrolase / SAM-dependent halogenase family.</text>
</comment>
<dbReference type="InterPro" id="IPR002747">
    <property type="entry name" value="SAM_OH_AdoTrfase"/>
</dbReference>
<dbReference type="PANTHER" id="PTHR35092">
    <property type="entry name" value="CHLORINASE MJ1651"/>
    <property type="match status" value="1"/>
</dbReference>
<evidence type="ECO:0000313" key="5">
    <source>
        <dbReference type="EMBL" id="KPQ34906.1"/>
    </source>
</evidence>
<keyword evidence="1" id="KW-0949">S-adenosyl-L-methionine</keyword>
<evidence type="ECO:0000259" key="3">
    <source>
        <dbReference type="Pfam" id="PF01887"/>
    </source>
</evidence>
<evidence type="ECO:0008006" key="7">
    <source>
        <dbReference type="Google" id="ProtNLM"/>
    </source>
</evidence>
<feature type="domain" description="S-adenosyl-l-methionine hydroxide adenosyltransferase N-terminal" evidence="3">
    <location>
        <begin position="2"/>
        <end position="148"/>
    </location>
</feature>
<dbReference type="InterPro" id="IPR023227">
    <property type="entry name" value="SAM_OH_AdoTrfase_C_sf"/>
</dbReference>
<evidence type="ECO:0000259" key="4">
    <source>
        <dbReference type="Pfam" id="PF20257"/>
    </source>
</evidence>
<dbReference type="PATRIC" id="fig|1666911.3.peg.4870"/>
<gene>
    <name evidence="5" type="ORF">HLUCCA11_13265</name>
</gene>
<organism evidence="5 6">
    <name type="scientific">Phormidesmis priestleyi Ana</name>
    <dbReference type="NCBI Taxonomy" id="1666911"/>
    <lineage>
        <taxon>Bacteria</taxon>
        <taxon>Bacillati</taxon>
        <taxon>Cyanobacteriota</taxon>
        <taxon>Cyanophyceae</taxon>
        <taxon>Leptolyngbyales</taxon>
        <taxon>Leptolyngbyaceae</taxon>
        <taxon>Phormidesmis</taxon>
    </lineage>
</organism>
<dbReference type="AlphaFoldDB" id="A0A0N8KMW9"/>
<dbReference type="SUPFAM" id="SSF101852">
    <property type="entry name" value="Bacterial fluorinating enzyme, C-terminal domain"/>
    <property type="match status" value="1"/>
</dbReference>
<dbReference type="Proteomes" id="UP000050465">
    <property type="component" value="Unassembled WGS sequence"/>
</dbReference>
<dbReference type="PIRSF" id="PIRSF006779">
    <property type="entry name" value="UCP006779"/>
    <property type="match status" value="1"/>
</dbReference>
<dbReference type="STRING" id="1666911.HLUCCA11_13265"/>
<dbReference type="Pfam" id="PF20257">
    <property type="entry name" value="SAM_HAT_C"/>
    <property type="match status" value="1"/>
</dbReference>